<comment type="caution">
    <text evidence="3">The sequence shown here is derived from an EMBL/GenBank/DDBJ whole genome shotgun (WGS) entry which is preliminary data.</text>
</comment>
<dbReference type="PROSITE" id="PS50184">
    <property type="entry name" value="VWFC_2"/>
    <property type="match status" value="1"/>
</dbReference>
<gene>
    <name evidence="3" type="ORF">DNTS_017158</name>
</gene>
<dbReference type="SUPFAM" id="SSF57603">
    <property type="entry name" value="FnI-like domain"/>
    <property type="match status" value="1"/>
</dbReference>
<dbReference type="GO" id="GO:0005615">
    <property type="term" value="C:extracellular space"/>
    <property type="evidence" value="ECO:0007669"/>
    <property type="project" value="TreeGrafter"/>
</dbReference>
<dbReference type="Gene3D" id="2.10.70.10">
    <property type="entry name" value="Complement Module, domain 1"/>
    <property type="match status" value="1"/>
</dbReference>
<dbReference type="GO" id="GO:0009953">
    <property type="term" value="P:dorsal/ventral pattern formation"/>
    <property type="evidence" value="ECO:0007669"/>
    <property type="project" value="TreeGrafter"/>
</dbReference>
<keyword evidence="1" id="KW-0732">Signal</keyword>
<dbReference type="SMART" id="SM00214">
    <property type="entry name" value="VWC"/>
    <property type="match status" value="1"/>
</dbReference>
<dbReference type="GO" id="GO:0036122">
    <property type="term" value="F:BMP binding"/>
    <property type="evidence" value="ECO:0007669"/>
    <property type="project" value="TreeGrafter"/>
</dbReference>
<evidence type="ECO:0000259" key="2">
    <source>
        <dbReference type="PROSITE" id="PS50184"/>
    </source>
</evidence>
<dbReference type="PANTHER" id="PTHR46526:SF1">
    <property type="entry name" value="CHORDIN"/>
    <property type="match status" value="1"/>
</dbReference>
<sequence>MFSFVDIRLALLLGATVLLAQGQGEDDRTGSSCTLDGQVYNDRDVWKPEPCQICVCDSGTVMCDEVICEDTSECSNPVIPHDECCPVCPDDGTNNALFSSIPGQQPHPHPLISKIQALRDLEVPPVRRVTG</sequence>
<dbReference type="FunFam" id="2.10.70.10:FF:000013">
    <property type="entry name" value="Collagen, type I, alpha 1"/>
    <property type="match status" value="1"/>
</dbReference>
<dbReference type="PROSITE" id="PS01208">
    <property type="entry name" value="VWFC_1"/>
    <property type="match status" value="1"/>
</dbReference>
<feature type="signal peptide" evidence="1">
    <location>
        <begin position="1"/>
        <end position="22"/>
    </location>
</feature>
<dbReference type="AlphaFoldDB" id="A0A553NGG8"/>
<dbReference type="OrthoDB" id="8939548at2759"/>
<dbReference type="InterPro" id="IPR001007">
    <property type="entry name" value="VWF_dom"/>
</dbReference>
<feature type="domain" description="VWFC" evidence="2">
    <location>
        <begin position="31"/>
        <end position="89"/>
    </location>
</feature>
<reference evidence="3 4" key="1">
    <citation type="journal article" date="2019" name="Sci. Data">
        <title>Hybrid genome assembly and annotation of Danionella translucida.</title>
        <authorList>
            <person name="Kadobianskyi M."/>
            <person name="Schulze L."/>
            <person name="Schuelke M."/>
            <person name="Judkewitz B."/>
        </authorList>
    </citation>
    <scope>NUCLEOTIDE SEQUENCE [LARGE SCALE GENOMIC DNA]</scope>
    <source>
        <strain evidence="3 4">Bolton</strain>
    </source>
</reference>
<dbReference type="Proteomes" id="UP000316079">
    <property type="component" value="Unassembled WGS sequence"/>
</dbReference>
<protein>
    <recommendedName>
        <fullName evidence="2">VWFC domain-containing protein</fullName>
    </recommendedName>
</protein>
<keyword evidence="4" id="KW-1185">Reference proteome</keyword>
<dbReference type="GO" id="GO:0030514">
    <property type="term" value="P:negative regulation of BMP signaling pathway"/>
    <property type="evidence" value="ECO:0007669"/>
    <property type="project" value="TreeGrafter"/>
</dbReference>
<dbReference type="InterPro" id="IPR052278">
    <property type="entry name" value="Chordin-like_regulators"/>
</dbReference>
<accession>A0A553NGG8</accession>
<evidence type="ECO:0000256" key="1">
    <source>
        <dbReference type="SAM" id="SignalP"/>
    </source>
</evidence>
<evidence type="ECO:0000313" key="4">
    <source>
        <dbReference type="Proteomes" id="UP000316079"/>
    </source>
</evidence>
<dbReference type="PANTHER" id="PTHR46526">
    <property type="entry name" value="CHORDIN"/>
    <property type="match status" value="1"/>
</dbReference>
<dbReference type="Pfam" id="PF00093">
    <property type="entry name" value="VWC"/>
    <property type="match status" value="1"/>
</dbReference>
<organism evidence="3 4">
    <name type="scientific">Danionella cerebrum</name>
    <dbReference type="NCBI Taxonomy" id="2873325"/>
    <lineage>
        <taxon>Eukaryota</taxon>
        <taxon>Metazoa</taxon>
        <taxon>Chordata</taxon>
        <taxon>Craniata</taxon>
        <taxon>Vertebrata</taxon>
        <taxon>Euteleostomi</taxon>
        <taxon>Actinopterygii</taxon>
        <taxon>Neopterygii</taxon>
        <taxon>Teleostei</taxon>
        <taxon>Ostariophysi</taxon>
        <taxon>Cypriniformes</taxon>
        <taxon>Danionidae</taxon>
        <taxon>Danioninae</taxon>
        <taxon>Danionella</taxon>
    </lineage>
</organism>
<proteinExistence type="predicted"/>
<evidence type="ECO:0000313" key="3">
    <source>
        <dbReference type="EMBL" id="TRY64488.1"/>
    </source>
</evidence>
<name>A0A553NGG8_9TELE</name>
<dbReference type="EMBL" id="SRMA01026995">
    <property type="protein sequence ID" value="TRY64488.1"/>
    <property type="molecule type" value="Genomic_DNA"/>
</dbReference>
<feature type="chain" id="PRO_5021989587" description="VWFC domain-containing protein" evidence="1">
    <location>
        <begin position="23"/>
        <end position="131"/>
    </location>
</feature>